<feature type="transmembrane region" description="Helical" evidence="1">
    <location>
        <begin position="283"/>
        <end position="303"/>
    </location>
</feature>
<sequence length="326" mass="35276">MMSILQILALCLYFHWVHSQNVTITEIITTGAPTEAIAPNDIDESLAFTSPVAQVTAAPSPDPFATDPAVQVTSSPSPDPFATVAVSTVSAVTQTETANTQPTPYPTYYGAYSSPTDDVFAQAFPSTISVFAVLTLTFPSNVTYNESAVDSISSSFQDFLSNKGNFSSSVSVSMVLEDTYGVAPPVGEGESQISATVQVTVPWVEMNFIDEYTLQLLLAEVTESSRDQLIKMLEDSLGFNTESSGVEVSFVVIFTPPTAMPTMSPTTTQQMYAMRKKVRTRSWLLVTLFWVIVLCCFSLENGLCACRIGRRKEEYVGVELGSGGFD</sequence>
<keyword evidence="4" id="KW-1185">Reference proteome</keyword>
<accession>A0ABD3QGY2</accession>
<comment type="caution">
    <text evidence="3">The sequence shown here is derived from an EMBL/GenBank/DDBJ whole genome shotgun (WGS) entry which is preliminary data.</text>
</comment>
<evidence type="ECO:0000256" key="2">
    <source>
        <dbReference type="SAM" id="SignalP"/>
    </source>
</evidence>
<proteinExistence type="predicted"/>
<keyword evidence="1" id="KW-0812">Transmembrane</keyword>
<dbReference type="Proteomes" id="UP001530400">
    <property type="component" value="Unassembled WGS sequence"/>
</dbReference>
<dbReference type="AlphaFoldDB" id="A0ABD3QGY2"/>
<gene>
    <name evidence="3" type="ORF">ACHAWO_000649</name>
</gene>
<evidence type="ECO:0000313" key="4">
    <source>
        <dbReference type="Proteomes" id="UP001530400"/>
    </source>
</evidence>
<keyword evidence="2" id="KW-0732">Signal</keyword>
<reference evidence="3 4" key="1">
    <citation type="submission" date="2024-10" db="EMBL/GenBank/DDBJ databases">
        <title>Updated reference genomes for cyclostephanoid diatoms.</title>
        <authorList>
            <person name="Roberts W.R."/>
            <person name="Alverson A.J."/>
        </authorList>
    </citation>
    <scope>NUCLEOTIDE SEQUENCE [LARGE SCALE GENOMIC DNA]</scope>
    <source>
        <strain evidence="3 4">AJA010-31</strain>
    </source>
</reference>
<keyword evidence="1" id="KW-1133">Transmembrane helix</keyword>
<feature type="signal peptide" evidence="2">
    <location>
        <begin position="1"/>
        <end position="19"/>
    </location>
</feature>
<evidence type="ECO:0000256" key="1">
    <source>
        <dbReference type="SAM" id="Phobius"/>
    </source>
</evidence>
<name>A0ABD3QGY2_9STRA</name>
<keyword evidence="1" id="KW-0472">Membrane</keyword>
<feature type="chain" id="PRO_5044745847" evidence="2">
    <location>
        <begin position="20"/>
        <end position="326"/>
    </location>
</feature>
<dbReference type="EMBL" id="JALLPJ020000264">
    <property type="protein sequence ID" value="KAL3797220.1"/>
    <property type="molecule type" value="Genomic_DNA"/>
</dbReference>
<organism evidence="3 4">
    <name type="scientific">Cyclotella atomus</name>
    <dbReference type="NCBI Taxonomy" id="382360"/>
    <lineage>
        <taxon>Eukaryota</taxon>
        <taxon>Sar</taxon>
        <taxon>Stramenopiles</taxon>
        <taxon>Ochrophyta</taxon>
        <taxon>Bacillariophyta</taxon>
        <taxon>Coscinodiscophyceae</taxon>
        <taxon>Thalassiosirophycidae</taxon>
        <taxon>Stephanodiscales</taxon>
        <taxon>Stephanodiscaceae</taxon>
        <taxon>Cyclotella</taxon>
    </lineage>
</organism>
<protein>
    <submittedName>
        <fullName evidence="3">Uncharacterized protein</fullName>
    </submittedName>
</protein>
<evidence type="ECO:0000313" key="3">
    <source>
        <dbReference type="EMBL" id="KAL3797220.1"/>
    </source>
</evidence>